<keyword evidence="4" id="KW-1185">Reference proteome</keyword>
<dbReference type="Pfam" id="PF03480">
    <property type="entry name" value="DctP"/>
    <property type="match status" value="1"/>
</dbReference>
<dbReference type="Proteomes" id="UP001385499">
    <property type="component" value="Unassembled WGS sequence"/>
</dbReference>
<evidence type="ECO:0000256" key="1">
    <source>
        <dbReference type="ARBA" id="ARBA00022729"/>
    </source>
</evidence>
<dbReference type="InterPro" id="IPR004682">
    <property type="entry name" value="TRAP_DctP"/>
</dbReference>
<dbReference type="PANTHER" id="PTHR33376:SF18">
    <property type="entry name" value="2,3-DIKETO-L-GULONATE-BINDING PERIPLASMIC PROTEIN YIAO"/>
    <property type="match status" value="1"/>
</dbReference>
<dbReference type="Gene3D" id="3.40.190.170">
    <property type="entry name" value="Bacterial extracellular solute-binding protein, family 7"/>
    <property type="match status" value="1"/>
</dbReference>
<name>A0ABU8TEI0_9HYPH</name>
<feature type="chain" id="PRO_5046867277" evidence="2">
    <location>
        <begin position="24"/>
        <end position="325"/>
    </location>
</feature>
<dbReference type="PANTHER" id="PTHR33376">
    <property type="match status" value="1"/>
</dbReference>
<dbReference type="RefSeq" id="WP_340272032.1">
    <property type="nucleotide sequence ID" value="NZ_JBAKIA010000001.1"/>
</dbReference>
<sequence length="325" mass="35034">MRTYVKSLLLAGALALGASSGNAQTTLKLAHAAPESDLQQTMSVFFKEQVEARSNGNITVNLFPSGQLGNDAQMIDGLRSGIIDFAMVGLNNYSGLMPETAAFTLPFMFPTRETAYKVLDGEVGQGVLDKMADFGLKGLGFPENGYRNMTNNRGPIKEPADVVGLQMRVNNSIALNDMFQLLGANPQQIPVAELYTALETGVVDAQDHPIGVTLSFKFFEVQKYLSLTRHAYAPLLLAMNSNSFDKLTAEEQAIILDVSKEAVDMQRKLSIEKEGGMIAELESDGMIVNSDVDGAAFQEAVKPVWAAFIEANGDGLINAILADSK</sequence>
<dbReference type="CDD" id="cd13676">
    <property type="entry name" value="PBP2_TRAP_DctP2_like"/>
    <property type="match status" value="1"/>
</dbReference>
<feature type="signal peptide" evidence="2">
    <location>
        <begin position="1"/>
        <end position="23"/>
    </location>
</feature>
<dbReference type="NCBIfam" id="NF037995">
    <property type="entry name" value="TRAP_S1"/>
    <property type="match status" value="1"/>
</dbReference>
<protein>
    <submittedName>
        <fullName evidence="3">DctP family TRAP transporter solute-binding subunit</fullName>
    </submittedName>
</protein>
<comment type="caution">
    <text evidence="3">The sequence shown here is derived from an EMBL/GenBank/DDBJ whole genome shotgun (WGS) entry which is preliminary data.</text>
</comment>
<dbReference type="NCBIfam" id="TIGR00787">
    <property type="entry name" value="dctP"/>
    <property type="match status" value="1"/>
</dbReference>
<reference evidence="3 4" key="1">
    <citation type="submission" date="2024-02" db="EMBL/GenBank/DDBJ databases">
        <title>Roseibium algae sp. nov., isolated from marine alga (Grateloupia sp.), showing potential in myo-inositol conversion.</title>
        <authorList>
            <person name="Wang Y."/>
        </authorList>
    </citation>
    <scope>NUCLEOTIDE SEQUENCE [LARGE SCALE GENOMIC DNA]</scope>
    <source>
        <strain evidence="3 4">H3510</strain>
    </source>
</reference>
<dbReference type="EMBL" id="JBAKIA010000001">
    <property type="protein sequence ID" value="MEJ8472563.1"/>
    <property type="molecule type" value="Genomic_DNA"/>
</dbReference>
<accession>A0ABU8TEI0</accession>
<gene>
    <name evidence="3" type="ORF">V6575_00555</name>
</gene>
<evidence type="ECO:0000256" key="2">
    <source>
        <dbReference type="SAM" id="SignalP"/>
    </source>
</evidence>
<dbReference type="InterPro" id="IPR018389">
    <property type="entry name" value="DctP_fam"/>
</dbReference>
<dbReference type="PIRSF" id="PIRSF006470">
    <property type="entry name" value="DctB"/>
    <property type="match status" value="1"/>
</dbReference>
<dbReference type="InterPro" id="IPR038404">
    <property type="entry name" value="TRAP_DctP_sf"/>
</dbReference>
<organism evidence="3 4">
    <name type="scientific">Roseibium algae</name>
    <dbReference type="NCBI Taxonomy" id="3123038"/>
    <lineage>
        <taxon>Bacteria</taxon>
        <taxon>Pseudomonadati</taxon>
        <taxon>Pseudomonadota</taxon>
        <taxon>Alphaproteobacteria</taxon>
        <taxon>Hyphomicrobiales</taxon>
        <taxon>Stappiaceae</taxon>
        <taxon>Roseibium</taxon>
    </lineage>
</organism>
<evidence type="ECO:0000313" key="3">
    <source>
        <dbReference type="EMBL" id="MEJ8472563.1"/>
    </source>
</evidence>
<proteinExistence type="predicted"/>
<evidence type="ECO:0000313" key="4">
    <source>
        <dbReference type="Proteomes" id="UP001385499"/>
    </source>
</evidence>
<keyword evidence="1 2" id="KW-0732">Signal</keyword>